<organism evidence="2 3">
    <name type="scientific">Haemaphysalis longicornis</name>
    <name type="common">Bush tick</name>
    <dbReference type="NCBI Taxonomy" id="44386"/>
    <lineage>
        <taxon>Eukaryota</taxon>
        <taxon>Metazoa</taxon>
        <taxon>Ecdysozoa</taxon>
        <taxon>Arthropoda</taxon>
        <taxon>Chelicerata</taxon>
        <taxon>Arachnida</taxon>
        <taxon>Acari</taxon>
        <taxon>Parasitiformes</taxon>
        <taxon>Ixodida</taxon>
        <taxon>Ixodoidea</taxon>
        <taxon>Ixodidae</taxon>
        <taxon>Haemaphysalinae</taxon>
        <taxon>Haemaphysalis</taxon>
    </lineage>
</organism>
<feature type="region of interest" description="Disordered" evidence="1">
    <location>
        <begin position="15"/>
        <end position="47"/>
    </location>
</feature>
<evidence type="ECO:0000256" key="1">
    <source>
        <dbReference type="SAM" id="MobiDB-lite"/>
    </source>
</evidence>
<evidence type="ECO:0000313" key="2">
    <source>
        <dbReference type="EMBL" id="KAH9374780.1"/>
    </source>
</evidence>
<gene>
    <name evidence="2" type="ORF">HPB48_000944</name>
</gene>
<feature type="compositionally biased region" description="Basic and acidic residues" evidence="1">
    <location>
        <begin position="27"/>
        <end position="47"/>
    </location>
</feature>
<dbReference type="Proteomes" id="UP000821853">
    <property type="component" value="Chromosome 5"/>
</dbReference>
<sequence>MKFTRLTPDAFPAIFPDSPSYISDSCTSREEPDVKRKRTENEPLQKAMHESQVVFEIEEQQYKVRNLGELNSRVNERPNKTFWCTTA</sequence>
<name>A0A9J6GK54_HAELO</name>
<dbReference type="VEuPathDB" id="VectorBase:HLOH_056580"/>
<proteinExistence type="predicted"/>
<keyword evidence="3" id="KW-1185">Reference proteome</keyword>
<dbReference type="OrthoDB" id="6493754at2759"/>
<accession>A0A9J6GK54</accession>
<dbReference type="EMBL" id="JABSTR010000007">
    <property type="protein sequence ID" value="KAH9374780.1"/>
    <property type="molecule type" value="Genomic_DNA"/>
</dbReference>
<comment type="caution">
    <text evidence="2">The sequence shown here is derived from an EMBL/GenBank/DDBJ whole genome shotgun (WGS) entry which is preliminary data.</text>
</comment>
<protein>
    <submittedName>
        <fullName evidence="2">Uncharacterized protein</fullName>
    </submittedName>
</protein>
<evidence type="ECO:0000313" key="3">
    <source>
        <dbReference type="Proteomes" id="UP000821853"/>
    </source>
</evidence>
<dbReference type="AlphaFoldDB" id="A0A9J6GK54"/>
<reference evidence="2 3" key="1">
    <citation type="journal article" date="2020" name="Cell">
        <title>Large-Scale Comparative Analyses of Tick Genomes Elucidate Their Genetic Diversity and Vector Capacities.</title>
        <authorList>
            <consortium name="Tick Genome and Microbiome Consortium (TIGMIC)"/>
            <person name="Jia N."/>
            <person name="Wang J."/>
            <person name="Shi W."/>
            <person name="Du L."/>
            <person name="Sun Y."/>
            <person name="Zhan W."/>
            <person name="Jiang J.F."/>
            <person name="Wang Q."/>
            <person name="Zhang B."/>
            <person name="Ji P."/>
            <person name="Bell-Sakyi L."/>
            <person name="Cui X.M."/>
            <person name="Yuan T.T."/>
            <person name="Jiang B.G."/>
            <person name="Yang W.F."/>
            <person name="Lam T.T."/>
            <person name="Chang Q.C."/>
            <person name="Ding S.J."/>
            <person name="Wang X.J."/>
            <person name="Zhu J.G."/>
            <person name="Ruan X.D."/>
            <person name="Zhao L."/>
            <person name="Wei J.T."/>
            <person name="Ye R.Z."/>
            <person name="Que T.C."/>
            <person name="Du C.H."/>
            <person name="Zhou Y.H."/>
            <person name="Cheng J.X."/>
            <person name="Dai P.F."/>
            <person name="Guo W.B."/>
            <person name="Han X.H."/>
            <person name="Huang E.J."/>
            <person name="Li L.F."/>
            <person name="Wei W."/>
            <person name="Gao Y.C."/>
            <person name="Liu J.Z."/>
            <person name="Shao H.Z."/>
            <person name="Wang X."/>
            <person name="Wang C.C."/>
            <person name="Yang T.C."/>
            <person name="Huo Q.B."/>
            <person name="Li W."/>
            <person name="Chen H.Y."/>
            <person name="Chen S.E."/>
            <person name="Zhou L.G."/>
            <person name="Ni X.B."/>
            <person name="Tian J.H."/>
            <person name="Sheng Y."/>
            <person name="Liu T."/>
            <person name="Pan Y.S."/>
            <person name="Xia L.Y."/>
            <person name="Li J."/>
            <person name="Zhao F."/>
            <person name="Cao W.C."/>
        </authorList>
    </citation>
    <scope>NUCLEOTIDE SEQUENCE [LARGE SCALE GENOMIC DNA]</scope>
    <source>
        <strain evidence="2">HaeL-2018</strain>
    </source>
</reference>